<keyword evidence="3" id="KW-1185">Reference proteome</keyword>
<gene>
    <name evidence="2" type="ORF">GCM10011340_19980</name>
</gene>
<evidence type="ECO:0000256" key="1">
    <source>
        <dbReference type="SAM" id="MobiDB-lite"/>
    </source>
</evidence>
<proteinExistence type="predicted"/>
<feature type="region of interest" description="Disordered" evidence="1">
    <location>
        <begin position="313"/>
        <end position="338"/>
    </location>
</feature>
<evidence type="ECO:0000313" key="2">
    <source>
        <dbReference type="EMBL" id="GHE64970.1"/>
    </source>
</evidence>
<accession>A0ABQ3I4Z1</accession>
<sequence>MLFKTTDEIKDYISIDVNTALDSLSPFIREAEILFILPLLGDAMYTTLDEDYNDSENPLSTEDNAALMPYVQRCLAYYAGFLSIDELGVNMGDAGIMQTRADNSEPAPKWKVDNLKANRINQADIHAEKLLSYLEKTASVSVLNDWYSSTANTIAEGRILRTAEQASQYIDINNSRRFFLRMKSRIKEVEESFIMQLIGEDQYSELVTQIKADSLKNDAENKALVKKLEPIVAKMALYETLPFIRVQITDQGITIITTNDSTITKMAASDSQVDKLRWQLKQSPLSGFQADIDKLKKFIEDNIDDYPLIEASTAYTSKPDPGPNRPPVIDPTKKHVSV</sequence>
<evidence type="ECO:0000313" key="3">
    <source>
        <dbReference type="Proteomes" id="UP000658258"/>
    </source>
</evidence>
<dbReference type="Pfam" id="PF20459">
    <property type="entry name" value="DUF6712"/>
    <property type="match status" value="2"/>
</dbReference>
<dbReference type="RefSeq" id="WP_189630116.1">
    <property type="nucleotide sequence ID" value="NZ_BNAG01000003.1"/>
</dbReference>
<dbReference type="Proteomes" id="UP000658258">
    <property type="component" value="Unassembled WGS sequence"/>
</dbReference>
<comment type="caution">
    <text evidence="2">The sequence shown here is derived from an EMBL/GenBank/DDBJ whole genome shotgun (WGS) entry which is preliminary data.</text>
</comment>
<feature type="compositionally biased region" description="Pro residues" evidence="1">
    <location>
        <begin position="320"/>
        <end position="329"/>
    </location>
</feature>
<reference evidence="3" key="1">
    <citation type="journal article" date="2019" name="Int. J. Syst. Evol. Microbiol.">
        <title>The Global Catalogue of Microorganisms (GCM) 10K type strain sequencing project: providing services to taxonomists for standard genome sequencing and annotation.</title>
        <authorList>
            <consortium name="The Broad Institute Genomics Platform"/>
            <consortium name="The Broad Institute Genome Sequencing Center for Infectious Disease"/>
            <person name="Wu L."/>
            <person name="Ma J."/>
        </authorList>
    </citation>
    <scope>NUCLEOTIDE SEQUENCE [LARGE SCALE GENOMIC DNA]</scope>
    <source>
        <strain evidence="3">CGMCC 1.15111</strain>
    </source>
</reference>
<protein>
    <submittedName>
        <fullName evidence="2">Uncharacterized protein</fullName>
    </submittedName>
</protein>
<dbReference type="InterPro" id="IPR046558">
    <property type="entry name" value="DUF6712"/>
</dbReference>
<name>A0ABQ3I4Z1_9BACT</name>
<dbReference type="EMBL" id="BNAG01000003">
    <property type="protein sequence ID" value="GHE64970.1"/>
    <property type="molecule type" value="Genomic_DNA"/>
</dbReference>
<organism evidence="2 3">
    <name type="scientific">Roseivirga thermotolerans</name>
    <dbReference type="NCBI Taxonomy" id="1758176"/>
    <lineage>
        <taxon>Bacteria</taxon>
        <taxon>Pseudomonadati</taxon>
        <taxon>Bacteroidota</taxon>
        <taxon>Cytophagia</taxon>
        <taxon>Cytophagales</taxon>
        <taxon>Roseivirgaceae</taxon>
        <taxon>Roseivirga</taxon>
    </lineage>
</organism>